<dbReference type="Pfam" id="PF13376">
    <property type="entry name" value="OmdA"/>
    <property type="match status" value="1"/>
</dbReference>
<gene>
    <name evidence="2" type="ORF">MZO42_14160</name>
</gene>
<name>A0ABU3N7S5_9SPHN</name>
<sequence length="197" mass="21892">MPRDTRVDTYIAGRAEFAQPILNWMRARVHAVCPDIEESIKWSMPAFSWKGKPLANMAAFKAHATFGFWDRQALATGKEGAAMGQYGRIESLDDLPDAATFEAQIRDAVARIDAGEKPKRGVKAPKPEAEVPPELAEALAGDPAAAATFTGFPPGCRREYCEWIAEAKRPETKAKRVAEAVGWLREGKRRNWKYENC</sequence>
<protein>
    <submittedName>
        <fullName evidence="2">YdeI/OmpD-associated family protein</fullName>
    </submittedName>
</protein>
<comment type="caution">
    <text evidence="2">The sequence shown here is derived from an EMBL/GenBank/DDBJ whole genome shotgun (WGS) entry which is preliminary data.</text>
</comment>
<feature type="domain" description="YdhG-like" evidence="1">
    <location>
        <begin position="19"/>
        <end position="109"/>
    </location>
</feature>
<reference evidence="2" key="1">
    <citation type="submission" date="2022-04" db="EMBL/GenBank/DDBJ databases">
        <title>Tomato heritable bacteria conferring resistance against bacterial wilt.</title>
        <authorList>
            <person name="Yin J."/>
        </authorList>
    </citation>
    <scope>NUCLEOTIDE SEQUENCE</scope>
    <source>
        <strain evidence="2">Cra20</strain>
    </source>
</reference>
<dbReference type="EMBL" id="JALMLT010000003">
    <property type="protein sequence ID" value="MDT8759842.1"/>
    <property type="molecule type" value="Genomic_DNA"/>
</dbReference>
<organism evidence="2">
    <name type="scientific">Sphingomonas psychrotolerans</name>
    <dbReference type="NCBI Taxonomy" id="1327635"/>
    <lineage>
        <taxon>Bacteria</taxon>
        <taxon>Pseudomonadati</taxon>
        <taxon>Pseudomonadota</taxon>
        <taxon>Alphaproteobacteria</taxon>
        <taxon>Sphingomonadales</taxon>
        <taxon>Sphingomonadaceae</taxon>
        <taxon>Sphingomonas</taxon>
    </lineage>
</organism>
<proteinExistence type="predicted"/>
<dbReference type="InterPro" id="IPR014922">
    <property type="entry name" value="YdhG-like"/>
</dbReference>
<dbReference type="Gene3D" id="3.90.1150.200">
    <property type="match status" value="1"/>
</dbReference>
<dbReference type="SUPFAM" id="SSF159888">
    <property type="entry name" value="YdhG-like"/>
    <property type="match status" value="1"/>
</dbReference>
<accession>A0ABU3N7S5</accession>
<evidence type="ECO:0000259" key="1">
    <source>
        <dbReference type="Pfam" id="PF08818"/>
    </source>
</evidence>
<dbReference type="Pfam" id="PF08818">
    <property type="entry name" value="DUF1801"/>
    <property type="match status" value="1"/>
</dbReference>
<evidence type="ECO:0000313" key="2">
    <source>
        <dbReference type="EMBL" id="MDT8759842.1"/>
    </source>
</evidence>